<evidence type="ECO:0000256" key="1">
    <source>
        <dbReference type="SAM" id="MobiDB-lite"/>
    </source>
</evidence>
<accession>A0A2G5TSM9</accession>
<dbReference type="EMBL" id="PDUG01000005">
    <property type="protein sequence ID" value="PIC30101.1"/>
    <property type="molecule type" value="Genomic_DNA"/>
</dbReference>
<dbReference type="Gene3D" id="3.30.160.60">
    <property type="entry name" value="Classic Zinc Finger"/>
    <property type="match status" value="1"/>
</dbReference>
<feature type="domain" description="C2H2-type" evidence="2">
    <location>
        <begin position="221"/>
        <end position="242"/>
    </location>
</feature>
<dbReference type="PROSITE" id="PS00028">
    <property type="entry name" value="ZINC_FINGER_C2H2_1"/>
    <property type="match status" value="1"/>
</dbReference>
<comment type="caution">
    <text evidence="3">The sequence shown here is derived from an EMBL/GenBank/DDBJ whole genome shotgun (WGS) entry which is preliminary data.</text>
</comment>
<evidence type="ECO:0000313" key="3">
    <source>
        <dbReference type="EMBL" id="PIC30101.1"/>
    </source>
</evidence>
<evidence type="ECO:0000259" key="2">
    <source>
        <dbReference type="PROSITE" id="PS00028"/>
    </source>
</evidence>
<gene>
    <name evidence="3" type="primary">Cnig_chr_V.g21459</name>
    <name evidence="3" type="ORF">B9Z55_021459</name>
</gene>
<keyword evidence="4" id="KW-1185">Reference proteome</keyword>
<feature type="compositionally biased region" description="Acidic residues" evidence="1">
    <location>
        <begin position="146"/>
        <end position="157"/>
    </location>
</feature>
<reference evidence="4" key="1">
    <citation type="submission" date="2017-10" db="EMBL/GenBank/DDBJ databases">
        <title>Rapid genome shrinkage in a self-fertile nematode reveals novel sperm competition proteins.</title>
        <authorList>
            <person name="Yin D."/>
            <person name="Schwarz E.M."/>
            <person name="Thomas C.G."/>
            <person name="Felde R.L."/>
            <person name="Korf I.F."/>
            <person name="Cutter A.D."/>
            <person name="Schartner C.M."/>
            <person name="Ralston E.J."/>
            <person name="Meyer B.J."/>
            <person name="Haag E.S."/>
        </authorList>
    </citation>
    <scope>NUCLEOTIDE SEQUENCE [LARGE SCALE GENOMIC DNA]</scope>
    <source>
        <strain evidence="4">JU1422</strain>
    </source>
</reference>
<dbReference type="InterPro" id="IPR013087">
    <property type="entry name" value="Znf_C2H2_type"/>
</dbReference>
<name>A0A2G5TSM9_9PELO</name>
<evidence type="ECO:0000313" key="4">
    <source>
        <dbReference type="Proteomes" id="UP000230233"/>
    </source>
</evidence>
<organism evidence="3 4">
    <name type="scientific">Caenorhabditis nigoni</name>
    <dbReference type="NCBI Taxonomy" id="1611254"/>
    <lineage>
        <taxon>Eukaryota</taxon>
        <taxon>Metazoa</taxon>
        <taxon>Ecdysozoa</taxon>
        <taxon>Nematoda</taxon>
        <taxon>Chromadorea</taxon>
        <taxon>Rhabditida</taxon>
        <taxon>Rhabditina</taxon>
        <taxon>Rhabditomorpha</taxon>
        <taxon>Rhabditoidea</taxon>
        <taxon>Rhabditidae</taxon>
        <taxon>Peloderinae</taxon>
        <taxon>Caenorhabditis</taxon>
    </lineage>
</organism>
<sequence length="295" mass="33530">MYGVFSDFSDRYLKNLIFFQDSNMNNIVVVVKPPSGDAFNKLMAFLVENQLDFSVKCSEPIEETPTSSQSSEDIYFPAAKKIREESKFEVQKITSNGSEISDNLADNKLRIPKSEPIAHIKYEPAQIVSESNQTDNLADKVPKEEPEPESMESEEPENVQVAPIAHVISKKETSVDPRAVMATGDMDKLECQVCNKIITKTDGFRRKQHALSHLGLRTWKCTVCYRLLTQSCVGRSHFKTTHPDVPYTRLVETISEKDKKQIDEMQARCFPSKPIHRTRITFSNFHQSTENAPSH</sequence>
<dbReference type="AlphaFoldDB" id="A0A2G5TSM9"/>
<protein>
    <recommendedName>
        <fullName evidence="2">C2H2-type domain-containing protein</fullName>
    </recommendedName>
</protein>
<proteinExistence type="predicted"/>
<dbReference type="Proteomes" id="UP000230233">
    <property type="component" value="Chromosome V"/>
</dbReference>
<feature type="region of interest" description="Disordered" evidence="1">
    <location>
        <begin position="131"/>
        <end position="159"/>
    </location>
</feature>